<name>A0AAV7HY06_COTGL</name>
<gene>
    <name evidence="1" type="ORF">KQX54_013824</name>
</gene>
<evidence type="ECO:0000313" key="1">
    <source>
        <dbReference type="EMBL" id="KAH0540167.1"/>
    </source>
</evidence>
<dbReference type="AlphaFoldDB" id="A0AAV7HY06"/>
<organism evidence="1 2">
    <name type="scientific">Cotesia glomerata</name>
    <name type="common">Lepidopteran parasitic wasp</name>
    <name type="synonym">Apanteles glomeratus</name>
    <dbReference type="NCBI Taxonomy" id="32391"/>
    <lineage>
        <taxon>Eukaryota</taxon>
        <taxon>Metazoa</taxon>
        <taxon>Ecdysozoa</taxon>
        <taxon>Arthropoda</taxon>
        <taxon>Hexapoda</taxon>
        <taxon>Insecta</taxon>
        <taxon>Pterygota</taxon>
        <taxon>Neoptera</taxon>
        <taxon>Endopterygota</taxon>
        <taxon>Hymenoptera</taxon>
        <taxon>Apocrita</taxon>
        <taxon>Ichneumonoidea</taxon>
        <taxon>Braconidae</taxon>
        <taxon>Microgastrinae</taxon>
        <taxon>Cotesia</taxon>
    </lineage>
</organism>
<dbReference type="EMBL" id="JAHXZJ010002609">
    <property type="protein sequence ID" value="KAH0540167.1"/>
    <property type="molecule type" value="Genomic_DNA"/>
</dbReference>
<evidence type="ECO:0000313" key="2">
    <source>
        <dbReference type="Proteomes" id="UP000826195"/>
    </source>
</evidence>
<sequence length="52" mass="5915">VQNDQKSSIMAKGSPICSSDCLLRHRRHHSSWWVVGEYSNFRSAKASYNTTS</sequence>
<keyword evidence="2" id="KW-1185">Reference proteome</keyword>
<dbReference type="Proteomes" id="UP000826195">
    <property type="component" value="Unassembled WGS sequence"/>
</dbReference>
<feature type="non-terminal residue" evidence="1">
    <location>
        <position position="1"/>
    </location>
</feature>
<protein>
    <submittedName>
        <fullName evidence="1">Uncharacterized protein</fullName>
    </submittedName>
</protein>
<reference evidence="1 2" key="1">
    <citation type="journal article" date="2021" name="J. Hered.">
        <title>A chromosome-level genome assembly of the parasitoid wasp, Cotesia glomerata (Hymenoptera: Braconidae).</title>
        <authorList>
            <person name="Pinto B.J."/>
            <person name="Weis J.J."/>
            <person name="Gamble T."/>
            <person name="Ode P.J."/>
            <person name="Paul R."/>
            <person name="Zaspel J.M."/>
        </authorList>
    </citation>
    <scope>NUCLEOTIDE SEQUENCE [LARGE SCALE GENOMIC DNA]</scope>
    <source>
        <strain evidence="1">CgM1</strain>
    </source>
</reference>
<proteinExistence type="predicted"/>
<accession>A0AAV7HY06</accession>
<comment type="caution">
    <text evidence="1">The sequence shown here is derived from an EMBL/GenBank/DDBJ whole genome shotgun (WGS) entry which is preliminary data.</text>
</comment>